<evidence type="ECO:0000256" key="1">
    <source>
        <dbReference type="SAM" id="SignalP"/>
    </source>
</evidence>
<dbReference type="SUPFAM" id="SSF52821">
    <property type="entry name" value="Rhodanese/Cell cycle control phosphatase"/>
    <property type="match status" value="1"/>
</dbReference>
<dbReference type="AlphaFoldDB" id="A0A0P1G3V6"/>
<dbReference type="EMBL" id="CYSD01000014">
    <property type="protein sequence ID" value="CUH76526.1"/>
    <property type="molecule type" value="Genomic_DNA"/>
</dbReference>
<feature type="domain" description="Rhodanese" evidence="2">
    <location>
        <begin position="44"/>
        <end position="136"/>
    </location>
</feature>
<dbReference type="RefSeq" id="WP_058289066.1">
    <property type="nucleotide sequence ID" value="NZ_CYSD01000014.1"/>
</dbReference>
<dbReference type="InterPro" id="IPR036873">
    <property type="entry name" value="Rhodanese-like_dom_sf"/>
</dbReference>
<evidence type="ECO:0000259" key="2">
    <source>
        <dbReference type="PROSITE" id="PS50206"/>
    </source>
</evidence>
<dbReference type="Proteomes" id="UP000052022">
    <property type="component" value="Unassembled WGS sequence"/>
</dbReference>
<dbReference type="InterPro" id="IPR050229">
    <property type="entry name" value="GlpE_sulfurtransferase"/>
</dbReference>
<dbReference type="PROSITE" id="PS50206">
    <property type="entry name" value="RHODANESE_3"/>
    <property type="match status" value="1"/>
</dbReference>
<gene>
    <name evidence="3" type="primary">ygaP</name>
    <name evidence="3" type="ORF">TRM7557_00944</name>
</gene>
<dbReference type="PANTHER" id="PTHR43031:SF1">
    <property type="entry name" value="PYRIDINE NUCLEOTIDE-DISULPHIDE OXIDOREDUCTASE"/>
    <property type="match status" value="1"/>
</dbReference>
<feature type="signal peptide" evidence="1">
    <location>
        <begin position="1"/>
        <end position="22"/>
    </location>
</feature>
<dbReference type="CDD" id="cd00158">
    <property type="entry name" value="RHOD"/>
    <property type="match status" value="1"/>
</dbReference>
<dbReference type="InterPro" id="IPR001763">
    <property type="entry name" value="Rhodanese-like_dom"/>
</dbReference>
<organism evidence="3 4">
    <name type="scientific">Tritonibacter multivorans</name>
    <dbReference type="NCBI Taxonomy" id="928856"/>
    <lineage>
        <taxon>Bacteria</taxon>
        <taxon>Pseudomonadati</taxon>
        <taxon>Pseudomonadota</taxon>
        <taxon>Alphaproteobacteria</taxon>
        <taxon>Rhodobacterales</taxon>
        <taxon>Paracoccaceae</taxon>
        <taxon>Tritonibacter</taxon>
    </lineage>
</organism>
<dbReference type="OrthoDB" id="9802991at2"/>
<evidence type="ECO:0000313" key="4">
    <source>
        <dbReference type="Proteomes" id="UP000052022"/>
    </source>
</evidence>
<keyword evidence="4" id="KW-1185">Reference proteome</keyword>
<keyword evidence="1" id="KW-0732">Signal</keyword>
<name>A0A0P1G3V6_9RHOB</name>
<sequence>MSFFQRFCGVVALAVVPLAVQAQESPVSVAGASTVSVEEAYALFEQEAIFVDVRKPSDFDSGHIPEAVHLDLKSTFNEGALAEVAQKTDAVVFYCNGWSCLRSSKASEQAVAWGYSNVYYFRDGMPGWDVAGLPVE</sequence>
<protein>
    <submittedName>
        <fullName evidence="3">Inner membrane protein YgaP</fullName>
    </submittedName>
</protein>
<dbReference type="STRING" id="928856.SAMN04488049_11413"/>
<dbReference type="PANTHER" id="PTHR43031">
    <property type="entry name" value="FAD-DEPENDENT OXIDOREDUCTASE"/>
    <property type="match status" value="1"/>
</dbReference>
<feature type="chain" id="PRO_5006063053" evidence="1">
    <location>
        <begin position="23"/>
        <end position="136"/>
    </location>
</feature>
<dbReference type="Gene3D" id="3.40.250.10">
    <property type="entry name" value="Rhodanese-like domain"/>
    <property type="match status" value="1"/>
</dbReference>
<reference evidence="3 4" key="1">
    <citation type="submission" date="2015-09" db="EMBL/GenBank/DDBJ databases">
        <authorList>
            <consortium name="Swine Surveillance"/>
        </authorList>
    </citation>
    <scope>NUCLEOTIDE SEQUENCE [LARGE SCALE GENOMIC DNA]</scope>
    <source>
        <strain evidence="3 4">CECT 7557</strain>
    </source>
</reference>
<evidence type="ECO:0000313" key="3">
    <source>
        <dbReference type="EMBL" id="CUH76526.1"/>
    </source>
</evidence>
<dbReference type="Pfam" id="PF00581">
    <property type="entry name" value="Rhodanese"/>
    <property type="match status" value="1"/>
</dbReference>
<proteinExistence type="predicted"/>
<accession>A0A0P1G3V6</accession>
<dbReference type="SMART" id="SM00450">
    <property type="entry name" value="RHOD"/>
    <property type="match status" value="1"/>
</dbReference>